<evidence type="ECO:0000259" key="9">
    <source>
        <dbReference type="PROSITE" id="PS50850"/>
    </source>
</evidence>
<evidence type="ECO:0000256" key="3">
    <source>
        <dbReference type="ARBA" id="ARBA00022448"/>
    </source>
</evidence>
<evidence type="ECO:0000256" key="7">
    <source>
        <dbReference type="ARBA" id="ARBA00023136"/>
    </source>
</evidence>
<comment type="caution">
    <text evidence="10">The sequence shown here is derived from an EMBL/GenBank/DDBJ whole genome shotgun (WGS) entry which is preliminary data.</text>
</comment>
<evidence type="ECO:0000256" key="2">
    <source>
        <dbReference type="ARBA" id="ARBA00008335"/>
    </source>
</evidence>
<feature type="transmembrane region" description="Helical" evidence="8">
    <location>
        <begin position="321"/>
        <end position="344"/>
    </location>
</feature>
<accession>A0AA42CYL7</accession>
<feature type="transmembrane region" description="Helical" evidence="8">
    <location>
        <begin position="298"/>
        <end position="315"/>
    </location>
</feature>
<dbReference type="PANTHER" id="PTHR43271:SF1">
    <property type="entry name" value="INNER MEMBRANE TRANSPORT PROTEIN YNFM"/>
    <property type="match status" value="1"/>
</dbReference>
<sequence>MSDPVSSPDASALSDKTFIERGRRGYRATMLALFLGAFSTFALLYCVQPMMPIFSHAFGIDAARSSLVLSVATASLAVGLLFTGALSDAIGRKGIMVFALLSASICTLAAALMPGWGGVLVMRALAGLSLSGLCAVAMTYLGEEIAPRFVGVSMGLYIGGSAIGGMGGRLISGVLVDWLHWRWVLGIMGVISLITAALFIRLLPPSRHFTPRRLSFSNLLEGFRLHFRDAGLPWLFLEGFLLMGSFVTLFNYIAYRLLEPPYHFSQAVVGLMSIVYLSGIYSSAWAGAVADRRGRPQVFWVFIGVMAGGLAITLMSPVWAILVGMLIFTFGFFAAHSVASGWVGQRATQARGQASSLYLFSYYLGSSSAGTLGGVFWRWHQWPGVVLFIGLLLTCALVVALRLKRVSGVG</sequence>
<feature type="transmembrane region" description="Helical" evidence="8">
    <location>
        <begin position="95"/>
        <end position="114"/>
    </location>
</feature>
<name>A0AA42CYL7_9GAMM</name>
<proteinExistence type="inferred from homology"/>
<keyword evidence="3" id="KW-0813">Transport</keyword>
<dbReference type="PANTHER" id="PTHR43271">
    <property type="entry name" value="BLL2771 PROTEIN"/>
    <property type="match status" value="1"/>
</dbReference>
<dbReference type="AlphaFoldDB" id="A0AA42CYL7"/>
<keyword evidence="7 8" id="KW-0472">Membrane</keyword>
<evidence type="ECO:0000313" key="11">
    <source>
        <dbReference type="Proteomes" id="UP001165678"/>
    </source>
</evidence>
<feature type="domain" description="Major facilitator superfamily (MFS) profile" evidence="9">
    <location>
        <begin position="25"/>
        <end position="407"/>
    </location>
</feature>
<gene>
    <name evidence="10" type="ORF">OQ287_13595</name>
</gene>
<keyword evidence="4" id="KW-1003">Cell membrane</keyword>
<dbReference type="CDD" id="cd17324">
    <property type="entry name" value="MFS_NepI_like"/>
    <property type="match status" value="1"/>
</dbReference>
<feature type="transmembrane region" description="Helical" evidence="8">
    <location>
        <begin position="183"/>
        <end position="203"/>
    </location>
</feature>
<reference evidence="10" key="1">
    <citation type="submission" date="2022-11" db="EMBL/GenBank/DDBJ databases">
        <title>Larsenimonas rhizosphaerae sp. nov., isolated from a tidal mudflat.</title>
        <authorList>
            <person name="Lee S.D."/>
            <person name="Kim I.S."/>
        </authorList>
    </citation>
    <scope>NUCLEOTIDE SEQUENCE</scope>
    <source>
        <strain evidence="10">GH2-1</strain>
    </source>
</reference>
<dbReference type="Pfam" id="PF07690">
    <property type="entry name" value="MFS_1"/>
    <property type="match status" value="1"/>
</dbReference>
<evidence type="ECO:0000256" key="4">
    <source>
        <dbReference type="ARBA" id="ARBA00022475"/>
    </source>
</evidence>
<dbReference type="Gene3D" id="1.20.1250.20">
    <property type="entry name" value="MFS general substrate transporter like domains"/>
    <property type="match status" value="1"/>
</dbReference>
<feature type="transmembrane region" description="Helical" evidence="8">
    <location>
        <begin position="63"/>
        <end position="83"/>
    </location>
</feature>
<feature type="transmembrane region" description="Helical" evidence="8">
    <location>
        <begin position="267"/>
        <end position="286"/>
    </location>
</feature>
<keyword evidence="6 8" id="KW-1133">Transmembrane helix</keyword>
<keyword evidence="11" id="KW-1185">Reference proteome</keyword>
<dbReference type="InterPro" id="IPR011701">
    <property type="entry name" value="MFS"/>
</dbReference>
<dbReference type="RefSeq" id="WP_265896796.1">
    <property type="nucleotide sequence ID" value="NZ_JAPIVE010000004.1"/>
</dbReference>
<dbReference type="Proteomes" id="UP001165678">
    <property type="component" value="Unassembled WGS sequence"/>
</dbReference>
<evidence type="ECO:0000256" key="5">
    <source>
        <dbReference type="ARBA" id="ARBA00022692"/>
    </source>
</evidence>
<dbReference type="InterPro" id="IPR020846">
    <property type="entry name" value="MFS_dom"/>
</dbReference>
<evidence type="ECO:0000313" key="10">
    <source>
        <dbReference type="EMBL" id="MCX2525275.1"/>
    </source>
</evidence>
<feature type="transmembrane region" description="Helical" evidence="8">
    <location>
        <begin position="234"/>
        <end position="255"/>
    </location>
</feature>
<dbReference type="PROSITE" id="PS50850">
    <property type="entry name" value="MFS"/>
    <property type="match status" value="1"/>
</dbReference>
<feature type="transmembrane region" description="Helical" evidence="8">
    <location>
        <begin position="356"/>
        <end position="379"/>
    </location>
</feature>
<keyword evidence="5 8" id="KW-0812">Transmembrane</keyword>
<evidence type="ECO:0000256" key="1">
    <source>
        <dbReference type="ARBA" id="ARBA00004651"/>
    </source>
</evidence>
<dbReference type="InterPro" id="IPR005829">
    <property type="entry name" value="Sugar_transporter_CS"/>
</dbReference>
<feature type="transmembrane region" description="Helical" evidence="8">
    <location>
        <begin position="385"/>
        <end position="403"/>
    </location>
</feature>
<evidence type="ECO:0000256" key="8">
    <source>
        <dbReference type="SAM" id="Phobius"/>
    </source>
</evidence>
<dbReference type="PROSITE" id="PS00216">
    <property type="entry name" value="SUGAR_TRANSPORT_1"/>
    <property type="match status" value="1"/>
</dbReference>
<feature type="transmembrane region" description="Helical" evidence="8">
    <location>
        <begin position="149"/>
        <end position="171"/>
    </location>
</feature>
<protein>
    <submittedName>
        <fullName evidence="10">MFS transporter</fullName>
    </submittedName>
</protein>
<feature type="transmembrane region" description="Helical" evidence="8">
    <location>
        <begin position="31"/>
        <end position="51"/>
    </location>
</feature>
<dbReference type="InterPro" id="IPR036259">
    <property type="entry name" value="MFS_trans_sf"/>
</dbReference>
<dbReference type="SUPFAM" id="SSF103473">
    <property type="entry name" value="MFS general substrate transporter"/>
    <property type="match status" value="1"/>
</dbReference>
<evidence type="ECO:0000256" key="6">
    <source>
        <dbReference type="ARBA" id="ARBA00022989"/>
    </source>
</evidence>
<feature type="transmembrane region" description="Helical" evidence="8">
    <location>
        <begin position="120"/>
        <end position="142"/>
    </location>
</feature>
<comment type="similarity">
    <text evidence="2">Belongs to the major facilitator superfamily.</text>
</comment>
<organism evidence="10 11">
    <name type="scientific">Larsenimonas rhizosphaerae</name>
    <dbReference type="NCBI Taxonomy" id="2944682"/>
    <lineage>
        <taxon>Bacteria</taxon>
        <taxon>Pseudomonadati</taxon>
        <taxon>Pseudomonadota</taxon>
        <taxon>Gammaproteobacteria</taxon>
        <taxon>Oceanospirillales</taxon>
        <taxon>Halomonadaceae</taxon>
        <taxon>Larsenimonas</taxon>
    </lineage>
</organism>
<comment type="subcellular location">
    <subcellularLocation>
        <location evidence="1">Cell membrane</location>
        <topology evidence="1">Multi-pass membrane protein</topology>
    </subcellularLocation>
</comment>
<dbReference type="GO" id="GO:0022857">
    <property type="term" value="F:transmembrane transporter activity"/>
    <property type="evidence" value="ECO:0007669"/>
    <property type="project" value="InterPro"/>
</dbReference>
<dbReference type="EMBL" id="JAPIVE010000004">
    <property type="protein sequence ID" value="MCX2525275.1"/>
    <property type="molecule type" value="Genomic_DNA"/>
</dbReference>
<dbReference type="GO" id="GO:0005886">
    <property type="term" value="C:plasma membrane"/>
    <property type="evidence" value="ECO:0007669"/>
    <property type="project" value="UniProtKB-SubCell"/>
</dbReference>